<feature type="region of interest" description="Disordered" evidence="2">
    <location>
        <begin position="121"/>
        <end position="163"/>
    </location>
</feature>
<evidence type="ECO:0000256" key="1">
    <source>
        <dbReference type="ARBA" id="ARBA00009226"/>
    </source>
</evidence>
<dbReference type="PANTHER" id="PTHR30034:SF6">
    <property type="entry name" value="YOP PROTEINS TRANSLOCATION PROTEIN Q"/>
    <property type="match status" value="1"/>
</dbReference>
<organism evidence="4 5">
    <name type="scientific">Dickeya chrysanthemi</name>
    <name type="common">Pectobacterium chrysanthemi</name>
    <name type="synonym">Erwinia chrysanthemi</name>
    <dbReference type="NCBI Taxonomy" id="556"/>
    <lineage>
        <taxon>Bacteria</taxon>
        <taxon>Pseudomonadati</taxon>
        <taxon>Pseudomonadota</taxon>
        <taxon>Gammaproteobacteria</taxon>
        <taxon>Enterobacterales</taxon>
        <taxon>Pectobacteriaceae</taxon>
        <taxon>Dickeya</taxon>
    </lineage>
</organism>
<dbReference type="Pfam" id="PF01052">
    <property type="entry name" value="FliMN_C"/>
    <property type="match status" value="1"/>
</dbReference>
<sequence>MIPLAQTLRPVSRARAALSRQLATAHRFAFMLDGQPGELRLQLAQEAKPDAQESGWRCHAGTLWLDNAAPLLSLFSACPALLPGPHDSEDAVHWYWTHYNHALSPALRDLFGELQPLFPAPTGHSAIPDKTQPPDDSDQPDNSASAASAASAASPHPAPSDAHAPAEVTLWLDASRGDFRVRSRLRTSHQTLQQWLSRPGWSAPRYPLPGHLAIRVPLILAEVTLSHKQLTHLEPGDLICPLKQYFSPQGDGSITLADRRLTGQLRMDVLAPYWFTVTELEECPVTTPFDDTAVFDNTAAFDADTASEASPYAEYGAPDGDNPAGALSGYALPPLTLALTVRCGYLTLTLQDLQQLAPGTVLTLQQATPGEATLYHGEQPLALGELVDVEGRLGLQITRRLGVDGEIASESLR</sequence>
<name>A0ABU8JRF3_DICCH</name>
<keyword evidence="5" id="KW-1185">Reference proteome</keyword>
<dbReference type="InterPro" id="IPR001543">
    <property type="entry name" value="FliN-like_C"/>
</dbReference>
<reference evidence="4 5" key="1">
    <citation type="submission" date="2024-03" db="EMBL/GenBank/DDBJ databases">
        <title>Analysis of soft rot Pectobacteriaceae population diversity in US potato growing regions between 2016 and 2022.</title>
        <authorList>
            <person name="Ma X."/>
            <person name="Zhang X."/>
            <person name="Stodghill P."/>
            <person name="Rioux R."/>
            <person name="Babler B."/>
            <person name="Shrestha S."/>
            <person name="Babler B."/>
            <person name="Rivedal H."/>
            <person name="Frost K."/>
            <person name="Hao J."/>
            <person name="Secor G."/>
            <person name="Swingle B."/>
        </authorList>
    </citation>
    <scope>NUCLEOTIDE SEQUENCE [LARGE SCALE GENOMIC DNA]</scope>
    <source>
        <strain evidence="4 5">SR64</strain>
    </source>
</reference>
<evidence type="ECO:0000313" key="4">
    <source>
        <dbReference type="EMBL" id="MEI7065662.1"/>
    </source>
</evidence>
<accession>A0ABU8JRF3</accession>
<feature type="compositionally biased region" description="Low complexity" evidence="2">
    <location>
        <begin position="140"/>
        <end position="163"/>
    </location>
</feature>
<dbReference type="Proteomes" id="UP001359469">
    <property type="component" value="Unassembled WGS sequence"/>
</dbReference>
<protein>
    <submittedName>
        <fullName evidence="4">Type III secretion system cytoplasmic ring protein SctQ</fullName>
    </submittedName>
</protein>
<dbReference type="PANTHER" id="PTHR30034">
    <property type="entry name" value="FLAGELLAR MOTOR SWITCH PROTEIN FLIM"/>
    <property type="match status" value="1"/>
</dbReference>
<evidence type="ECO:0000256" key="2">
    <source>
        <dbReference type="SAM" id="MobiDB-lite"/>
    </source>
</evidence>
<dbReference type="SUPFAM" id="SSF101801">
    <property type="entry name" value="Surface presentation of antigens (SPOA)"/>
    <property type="match status" value="1"/>
</dbReference>
<dbReference type="RefSeq" id="WP_336730327.1">
    <property type="nucleotide sequence ID" value="NZ_JBBBOO010000018.1"/>
</dbReference>
<gene>
    <name evidence="4" type="primary">sctQ</name>
    <name evidence="4" type="ORF">WCU84_18700</name>
</gene>
<comment type="caution">
    <text evidence="4">The sequence shown here is derived from an EMBL/GenBank/DDBJ whole genome shotgun (WGS) entry which is preliminary data.</text>
</comment>
<dbReference type="InterPro" id="IPR013385">
    <property type="entry name" value="T3SS_SpaO/YscQ/SpaO"/>
</dbReference>
<evidence type="ECO:0000313" key="5">
    <source>
        <dbReference type="Proteomes" id="UP001359469"/>
    </source>
</evidence>
<dbReference type="NCBIfam" id="TIGR02551">
    <property type="entry name" value="SpaO_YscQ"/>
    <property type="match status" value="1"/>
</dbReference>
<proteinExistence type="inferred from homology"/>
<evidence type="ECO:0000259" key="3">
    <source>
        <dbReference type="Pfam" id="PF01052"/>
    </source>
</evidence>
<feature type="domain" description="Flagellar motor switch protein FliN-like C-terminal" evidence="3">
    <location>
        <begin position="337"/>
        <end position="400"/>
    </location>
</feature>
<dbReference type="EMBL" id="JBBBOO010000018">
    <property type="protein sequence ID" value="MEI7065662.1"/>
    <property type="molecule type" value="Genomic_DNA"/>
</dbReference>
<dbReference type="Gene3D" id="2.30.330.10">
    <property type="entry name" value="SpoA-like"/>
    <property type="match status" value="1"/>
</dbReference>
<dbReference type="InterPro" id="IPR036429">
    <property type="entry name" value="SpoA-like_sf"/>
</dbReference>
<comment type="similarity">
    <text evidence="1">Belongs to the FliN/MopA/SpaO family.</text>
</comment>